<organism evidence="1">
    <name type="scientific">uncultured Sulfurovum sp</name>
    <dbReference type="NCBI Taxonomy" id="269237"/>
    <lineage>
        <taxon>Bacteria</taxon>
        <taxon>Pseudomonadati</taxon>
        <taxon>Campylobacterota</taxon>
        <taxon>Epsilonproteobacteria</taxon>
        <taxon>Campylobacterales</taxon>
        <taxon>Sulfurovaceae</taxon>
        <taxon>Sulfurovum</taxon>
        <taxon>environmental samples</taxon>
    </lineage>
</organism>
<proteinExistence type="predicted"/>
<dbReference type="AlphaFoldDB" id="A0A6S6UI37"/>
<evidence type="ECO:0000313" key="1">
    <source>
        <dbReference type="EMBL" id="CAA6826919.1"/>
    </source>
</evidence>
<name>A0A6S6UI37_9BACT</name>
<protein>
    <submittedName>
        <fullName evidence="1">Uncharacterized protein</fullName>
    </submittedName>
</protein>
<gene>
    <name evidence="1" type="ORF">HELGO_WM26146</name>
</gene>
<sequence>MKNKQQAFNFDNIEESDFLNQFDESNFEEDTETEHTDYEFQIRNLLALQPIFKLFIYQSNIDKETVSNDKIDAKIDWIYLSLVGLEYIAQVSLFQKGVLFEEFCSYLAKFAKHICPELDDESAYEKANRVFDAFINQKENGRAFEFYYYSPQQQKRISYQFRLLEVNKNSDFPYYRLTKIGTEAYLLMRSIKPELYYNAEEIIVEDLITSGQYKEAVFLAKRTQVRSNQYYKEIMQQLVEAQRDIHDFNYVRDLKDSLDSSMKHVEAEIGKTSTRLASLEKAKRKSKIESKSVSDINRLQKIFEILSESHDRLFRKLLGADDDYLNIQINKFKKPLRTTLPSLEKEIFPIIAELNLENLSKECDTVLLPFFSCNRKRRVFDLDLAVILVNDGLEKEAELEIVELKEQEVEDINPSYPECFDKEIEEEALRILLAILQEKKEIKIYELMQNVQSETENAKVLDYLAYLIYAKYSKGEFEKIPISIEKDDNKFHYLHMRGDSLLLKHTKD</sequence>
<dbReference type="EMBL" id="CACVAZ010000215">
    <property type="protein sequence ID" value="CAA6826919.1"/>
    <property type="molecule type" value="Genomic_DNA"/>
</dbReference>
<reference evidence="1" key="1">
    <citation type="submission" date="2020-01" db="EMBL/GenBank/DDBJ databases">
        <authorList>
            <person name="Meier V. D."/>
            <person name="Meier V D."/>
        </authorList>
    </citation>
    <scope>NUCLEOTIDE SEQUENCE</scope>
    <source>
        <strain evidence="1">HLG_WM_MAG_02</strain>
    </source>
</reference>
<accession>A0A6S6UI37</accession>